<gene>
    <name evidence="8" type="ORF">CA12_13270</name>
</gene>
<name>A0A517P7A1_9PLAN</name>
<dbReference type="Pfam" id="PF23500">
    <property type="entry name" value="DUF7133"/>
    <property type="match status" value="1"/>
</dbReference>
<dbReference type="InterPro" id="IPR009056">
    <property type="entry name" value="Cyt_c-like_dom"/>
</dbReference>
<dbReference type="EMBL" id="CP036265">
    <property type="protein sequence ID" value="QDT15244.1"/>
    <property type="molecule type" value="Genomic_DNA"/>
</dbReference>
<evidence type="ECO:0000256" key="5">
    <source>
        <dbReference type="SAM" id="MobiDB-lite"/>
    </source>
</evidence>
<feature type="domain" description="Cytochrome c" evidence="7">
    <location>
        <begin position="843"/>
        <end position="976"/>
    </location>
</feature>
<evidence type="ECO:0000256" key="6">
    <source>
        <dbReference type="SAM" id="SignalP"/>
    </source>
</evidence>
<dbReference type="Pfam" id="PF13442">
    <property type="entry name" value="Cytochrome_CBB3"/>
    <property type="match status" value="1"/>
</dbReference>
<dbReference type="SUPFAM" id="SSF50952">
    <property type="entry name" value="Soluble quinoprotein glucose dehydrogenase"/>
    <property type="match status" value="1"/>
</dbReference>
<evidence type="ECO:0000259" key="7">
    <source>
        <dbReference type="PROSITE" id="PS51007"/>
    </source>
</evidence>
<evidence type="ECO:0000313" key="9">
    <source>
        <dbReference type="Proteomes" id="UP000318741"/>
    </source>
</evidence>
<dbReference type="RefSeq" id="WP_145358058.1">
    <property type="nucleotide sequence ID" value="NZ_CP036265.1"/>
</dbReference>
<dbReference type="NCBIfam" id="TIGR02603">
    <property type="entry name" value="CxxCH_TIGR02603"/>
    <property type="match status" value="1"/>
</dbReference>
<protein>
    <submittedName>
        <fullName evidence="8">Cytochrome c</fullName>
    </submittedName>
</protein>
<dbReference type="GO" id="GO:0009055">
    <property type="term" value="F:electron transfer activity"/>
    <property type="evidence" value="ECO:0007669"/>
    <property type="project" value="InterPro"/>
</dbReference>
<keyword evidence="6" id="KW-0732">Signal</keyword>
<dbReference type="InterPro" id="IPR036909">
    <property type="entry name" value="Cyt_c-like_dom_sf"/>
</dbReference>
<dbReference type="InterPro" id="IPR011042">
    <property type="entry name" value="6-blade_b-propeller_TolB-like"/>
</dbReference>
<dbReference type="InterPro" id="IPR011041">
    <property type="entry name" value="Quinoprot_gluc/sorb_DH_b-prop"/>
</dbReference>
<keyword evidence="2 4" id="KW-0479">Metal-binding</keyword>
<dbReference type="GO" id="GO:0046872">
    <property type="term" value="F:metal ion binding"/>
    <property type="evidence" value="ECO:0007669"/>
    <property type="project" value="UniProtKB-KW"/>
</dbReference>
<feature type="compositionally biased region" description="Basic and acidic residues" evidence="5">
    <location>
        <begin position="103"/>
        <end position="114"/>
    </location>
</feature>
<accession>A0A517P7A1</accession>
<dbReference type="PANTHER" id="PTHR33546:SF1">
    <property type="entry name" value="LARGE, MULTIFUNCTIONAL SECRETED PROTEIN"/>
    <property type="match status" value="1"/>
</dbReference>
<dbReference type="GO" id="GO:0020037">
    <property type="term" value="F:heme binding"/>
    <property type="evidence" value="ECO:0007669"/>
    <property type="project" value="InterPro"/>
</dbReference>
<reference evidence="8 9" key="1">
    <citation type="submission" date="2019-02" db="EMBL/GenBank/DDBJ databases">
        <title>Deep-cultivation of Planctomycetes and their phenomic and genomic characterization uncovers novel biology.</title>
        <authorList>
            <person name="Wiegand S."/>
            <person name="Jogler M."/>
            <person name="Boedeker C."/>
            <person name="Pinto D."/>
            <person name="Vollmers J."/>
            <person name="Rivas-Marin E."/>
            <person name="Kohn T."/>
            <person name="Peeters S.H."/>
            <person name="Heuer A."/>
            <person name="Rast P."/>
            <person name="Oberbeckmann S."/>
            <person name="Bunk B."/>
            <person name="Jeske O."/>
            <person name="Meyerdierks A."/>
            <person name="Storesund J.E."/>
            <person name="Kallscheuer N."/>
            <person name="Luecker S."/>
            <person name="Lage O.M."/>
            <person name="Pohl T."/>
            <person name="Merkel B.J."/>
            <person name="Hornburger P."/>
            <person name="Mueller R.-W."/>
            <person name="Bruemmer F."/>
            <person name="Labrenz M."/>
            <person name="Spormann A.M."/>
            <person name="Op den Camp H."/>
            <person name="Overmann J."/>
            <person name="Amann R."/>
            <person name="Jetten M.S.M."/>
            <person name="Mascher T."/>
            <person name="Medema M.H."/>
            <person name="Devos D.P."/>
            <person name="Kaster A.-K."/>
            <person name="Ovreas L."/>
            <person name="Rohde M."/>
            <person name="Galperin M.Y."/>
            <person name="Jogler C."/>
        </authorList>
    </citation>
    <scope>NUCLEOTIDE SEQUENCE [LARGE SCALE GENOMIC DNA]</scope>
    <source>
        <strain evidence="8 9">CA12</strain>
    </source>
</reference>
<feature type="chain" id="PRO_5022175937" evidence="6">
    <location>
        <begin position="24"/>
        <end position="984"/>
    </location>
</feature>
<dbReference type="KEGG" id="acaf:CA12_13270"/>
<evidence type="ECO:0000256" key="4">
    <source>
        <dbReference type="PROSITE-ProRule" id="PRU00433"/>
    </source>
</evidence>
<dbReference type="SUPFAM" id="SSF46626">
    <property type="entry name" value="Cytochrome c"/>
    <property type="match status" value="1"/>
</dbReference>
<dbReference type="InterPro" id="IPR013427">
    <property type="entry name" value="Haem-bd_dom_put"/>
</dbReference>
<dbReference type="AlphaFoldDB" id="A0A517P7A1"/>
<evidence type="ECO:0000256" key="3">
    <source>
        <dbReference type="ARBA" id="ARBA00023004"/>
    </source>
</evidence>
<organism evidence="8 9">
    <name type="scientific">Alienimonas californiensis</name>
    <dbReference type="NCBI Taxonomy" id="2527989"/>
    <lineage>
        <taxon>Bacteria</taxon>
        <taxon>Pseudomonadati</taxon>
        <taxon>Planctomycetota</taxon>
        <taxon>Planctomycetia</taxon>
        <taxon>Planctomycetales</taxon>
        <taxon>Planctomycetaceae</taxon>
        <taxon>Alienimonas</taxon>
    </lineage>
</organism>
<dbReference type="InterPro" id="IPR013428">
    <property type="entry name" value="Membrane-bound_put_N"/>
</dbReference>
<evidence type="ECO:0000256" key="2">
    <source>
        <dbReference type="ARBA" id="ARBA00022723"/>
    </source>
</evidence>
<dbReference type="OrthoDB" id="225269at2"/>
<proteinExistence type="predicted"/>
<dbReference type="PANTHER" id="PTHR33546">
    <property type="entry name" value="LARGE, MULTIFUNCTIONAL SECRETED PROTEIN-RELATED"/>
    <property type="match status" value="1"/>
</dbReference>
<dbReference type="Gene3D" id="2.120.10.30">
    <property type="entry name" value="TolB, C-terminal domain"/>
    <property type="match status" value="1"/>
</dbReference>
<sequence precursor="true">MPPVPAAVLVALTGVLFAPPLLAAEPVELEHDADLEVALLLADPTIAQPIEVKQDERGRLWVVEYRQYPDPAGLTELERDEYWRVRWDRELPPPPYEEGSPFRGRDRISVHSDADGDGTYETHQTFLEGLNLTTSVAFDAGRGGGGVWVLSPPQLLFYPDADGDLVPDGPPEVHLTGFGLEDTHSIANSLTWGPDGWLYGGNGSTCTIAVTAPLATPDAPPVKRSGQLVWRYRPDVGFEVFAEGGGNTFGLEIDAAGHVFSGHNGGDTRGFHFVDGGYYRKNFGKHGDLSNPLALGFFEAIPHPPVARFTHHFVRYDADALPQRFHGNLVALDVLHNDLALTAMRPNGSTFATEDLSRPVRGGEDFRPVDLELAFDGTLLMADWADAVVSHYRNHEGEIEPSTGRIYRVQPKGWTPAPPPDFSNGQLVERLKSPNRAVRRTAVRLIRQRGATELLDDLEPLMHGPAPIAFDAYAAARSVADVNQRRKLDRLALNHNDASVRRLAIATTDLFEPPSGRHSPLANGLVWSGADASVLVALAGRSRRLAPVPARSLVGELSRRRGLADDPYFPLALWWAVERQLSTGDAEAVLAALDRENPLFDEVLAPRILRWAVAQDSSFGRSVVAELLQNAEDAGPLFDALNEAAAGSAERSFGEAVDRRVREAGEAAPLALRVRLGLVEPAAALAELANTTSNARRDALLGVIEDTGDAAFLPGLLDLAAAPGTPARLRSRLFTTLAGFDSPQVASRLLTARPDLDEAANAAIVELLAARPGWTAALLDAIDAGAVDPAAVSALTVQGLRRHADPALRQRLAERWPETPVDPAETEKAFAFWSRRLAVGGRGDAERGAAVYKKHCANCHTLHGVGQLVGPDLTAYQRTKRDQTLLAIVAPSAEIREGFETALLLLEDGSTLTGLLVRQTDETLELKDARGHVRTLRRADVAALEITGTSLMPNRLLDQMTDREARDLFRYLESEPPAPAEPTR</sequence>
<keyword evidence="3 4" id="KW-0408">Iron</keyword>
<feature type="region of interest" description="Disordered" evidence="5">
    <location>
        <begin position="95"/>
        <end position="120"/>
    </location>
</feature>
<keyword evidence="1 4" id="KW-0349">Heme</keyword>
<evidence type="ECO:0000256" key="1">
    <source>
        <dbReference type="ARBA" id="ARBA00022617"/>
    </source>
</evidence>
<dbReference type="Gene3D" id="1.10.760.10">
    <property type="entry name" value="Cytochrome c-like domain"/>
    <property type="match status" value="1"/>
</dbReference>
<dbReference type="NCBIfam" id="TIGR02604">
    <property type="entry name" value="Piru_Ver_Nterm"/>
    <property type="match status" value="1"/>
</dbReference>
<evidence type="ECO:0000313" key="8">
    <source>
        <dbReference type="EMBL" id="QDT15244.1"/>
    </source>
</evidence>
<dbReference type="InterPro" id="IPR055557">
    <property type="entry name" value="DUF7133"/>
</dbReference>
<feature type="signal peptide" evidence="6">
    <location>
        <begin position="1"/>
        <end position="23"/>
    </location>
</feature>
<dbReference type="Proteomes" id="UP000318741">
    <property type="component" value="Chromosome"/>
</dbReference>
<keyword evidence="9" id="KW-1185">Reference proteome</keyword>
<dbReference type="PROSITE" id="PS51007">
    <property type="entry name" value="CYTC"/>
    <property type="match status" value="1"/>
</dbReference>